<dbReference type="Proteomes" id="UP000284219">
    <property type="component" value="Unassembled WGS sequence"/>
</dbReference>
<dbReference type="AlphaFoldDB" id="A0A419SCZ3"/>
<dbReference type="Pfam" id="PF04883">
    <property type="entry name" value="HK97-gp10_like"/>
    <property type="match status" value="1"/>
</dbReference>
<reference evidence="1 2" key="1">
    <citation type="submission" date="2016-08" db="EMBL/GenBank/DDBJ databases">
        <title>Novel Firmicute Genomes.</title>
        <authorList>
            <person name="Poppleton D.I."/>
            <person name="Gribaldo S."/>
        </authorList>
    </citation>
    <scope>NUCLEOTIDE SEQUENCE [LARGE SCALE GENOMIC DNA]</scope>
    <source>
        <strain evidence="1 2">RAOx-1</strain>
    </source>
</reference>
<protein>
    <recommendedName>
        <fullName evidence="3">HK97 gp10 family phage protein</fullName>
    </recommendedName>
</protein>
<dbReference type="EMBL" id="MCHY01000013">
    <property type="protein sequence ID" value="RKD20964.1"/>
    <property type="molecule type" value="Genomic_DNA"/>
</dbReference>
<evidence type="ECO:0000313" key="1">
    <source>
        <dbReference type="EMBL" id="RKD20964.1"/>
    </source>
</evidence>
<name>A0A419SCZ3_9BACL</name>
<keyword evidence="2" id="KW-1185">Reference proteome</keyword>
<accession>A0A419SCZ3</accession>
<dbReference type="OrthoDB" id="2398275at2"/>
<evidence type="ECO:0000313" key="2">
    <source>
        <dbReference type="Proteomes" id="UP000284219"/>
    </source>
</evidence>
<organism evidence="1 2">
    <name type="scientific">Ammoniphilus oxalaticus</name>
    <dbReference type="NCBI Taxonomy" id="66863"/>
    <lineage>
        <taxon>Bacteria</taxon>
        <taxon>Bacillati</taxon>
        <taxon>Bacillota</taxon>
        <taxon>Bacilli</taxon>
        <taxon>Bacillales</taxon>
        <taxon>Paenibacillaceae</taxon>
        <taxon>Aneurinibacillus group</taxon>
        <taxon>Ammoniphilus</taxon>
    </lineage>
</organism>
<proteinExistence type="predicted"/>
<evidence type="ECO:0008006" key="3">
    <source>
        <dbReference type="Google" id="ProtNLM"/>
    </source>
</evidence>
<comment type="caution">
    <text evidence="1">The sequence shown here is derived from an EMBL/GenBank/DDBJ whole genome shotgun (WGS) entry which is preliminary data.</text>
</comment>
<dbReference type="RefSeq" id="WP_120191029.1">
    <property type="nucleotide sequence ID" value="NZ_MCHY01000013.1"/>
</dbReference>
<dbReference type="InterPro" id="IPR010064">
    <property type="entry name" value="HK97-gp10_tail"/>
</dbReference>
<gene>
    <name evidence="1" type="ORF">BEP19_14860</name>
</gene>
<sequence>MAKDGISFSLEGIEMMVQNLDKVSKKVDQRLDDTLTKLAHQVITDAKALVGVDSGDLEGSLVVGEVKKEIRRIYIDFGNSPETDDYAAVQHEGFRKTKSGKVIHMSPGPITASKPNHKGFTPGKKYLENALKINEELIKKELSKVLK</sequence>